<reference evidence="12" key="1">
    <citation type="submission" date="2013-10" db="EMBL/GenBank/DDBJ databases">
        <title>Genomic analysis of the causative agents of coccidiosis in chickens.</title>
        <authorList>
            <person name="Reid A.J."/>
            <person name="Blake D."/>
            <person name="Billington K."/>
            <person name="Browne H."/>
            <person name="Dunn M."/>
            <person name="Hung S."/>
            <person name="Kawahara F."/>
            <person name="Miranda-Saavedra D."/>
            <person name="Mourier T."/>
            <person name="Nagra H."/>
            <person name="Otto T.D."/>
            <person name="Rawlings N."/>
            <person name="Sanchez A."/>
            <person name="Sanders M."/>
            <person name="Subramaniam C."/>
            <person name="Tay Y."/>
            <person name="Dear P."/>
            <person name="Doerig C."/>
            <person name="Gruber A."/>
            <person name="Parkinson J."/>
            <person name="Shirley M."/>
            <person name="Wan K.L."/>
            <person name="Berriman M."/>
            <person name="Tomley F."/>
            <person name="Pain A."/>
        </authorList>
    </citation>
    <scope>NUCLEOTIDE SEQUENCE</scope>
    <source>
        <strain evidence="12">Houghton</strain>
    </source>
</reference>
<evidence type="ECO:0000313" key="12">
    <source>
        <dbReference type="EMBL" id="CDI84159.1"/>
    </source>
</evidence>
<evidence type="ECO:0000256" key="4">
    <source>
        <dbReference type="ARBA" id="ARBA00022515"/>
    </source>
</evidence>
<keyword evidence="3" id="KW-0004">4Fe-4S</keyword>
<dbReference type="GO" id="GO:0046872">
    <property type="term" value="F:metal ion binding"/>
    <property type="evidence" value="ECO:0007669"/>
    <property type="project" value="UniProtKB-KW"/>
</dbReference>
<keyword evidence="9" id="KW-0238">DNA-binding</keyword>
<dbReference type="Proteomes" id="UP000018050">
    <property type="component" value="Unassembled WGS sequence"/>
</dbReference>
<keyword evidence="13" id="KW-1185">Reference proteome</keyword>
<evidence type="ECO:0000259" key="11">
    <source>
        <dbReference type="Pfam" id="PF04104"/>
    </source>
</evidence>
<evidence type="ECO:0000256" key="1">
    <source>
        <dbReference type="ARBA" id="ARBA00001966"/>
    </source>
</evidence>
<feature type="region of interest" description="Disordered" evidence="10">
    <location>
        <begin position="545"/>
        <end position="568"/>
    </location>
</feature>
<keyword evidence="4" id="KW-0639">Primosome</keyword>
<evidence type="ECO:0000313" key="13">
    <source>
        <dbReference type="Proteomes" id="UP000018050"/>
    </source>
</evidence>
<dbReference type="OrthoDB" id="421393at2759"/>
<dbReference type="GO" id="GO:0006269">
    <property type="term" value="P:DNA replication, synthesis of primer"/>
    <property type="evidence" value="ECO:0007669"/>
    <property type="project" value="UniProtKB-KW"/>
</dbReference>
<dbReference type="InterPro" id="IPR058560">
    <property type="entry name" value="DNA_primase_C"/>
</dbReference>
<name>U6H083_EIMAC</name>
<sequence>MLNRQLGPQEDPSTAAAAAAAAAAMLLLLLGLSGLRGGVVVLLLPSPFCEKAIKAAVYLIFLLRKMPYPSRPSEMHRAVSLLGRFSHPIGVYDQPPPAINTHVDVFESATAHRLRVLHFLDEKFGLDSSANPGVLRAAPSTPAAAAAAAAGSDGAAAKPLYIQLEEMLQEGGLMLPLAAAATATEQQRREVAERDAMSHFALRLAFSRDRDRQRWLVQQECRLFMYRFDRLCAFRGLEDASLSLLSSFLQQEGINYACVPRPRDPVAGSPVEKLWRAATAFLRGNMAQQVQHLYIVPCFPDAGQLVRNRRVYIQNMMAYVPDFELGTVLCGKLRAAMNASFDLLEGRQITLQNTVFSDSRVGKLLSAAPNVYLGRDFSNNTVKSTEERLTPQSIKHVYKNSFPPCMRRLYESYMAEHHLRHGGRMQLWLFFKGAGMTLEENLQFNRQVWREPQKFDKEHAYNIRHMYGLEGKRANYAPFRCSQIISGAVTGLAEKGDYQLACKDYFIQTHPNSAGDDVGNHPNAFFAASRRFFAAAAAAATGGAAAAKGKQPAAAAADAASQDSDMPP</sequence>
<proteinExistence type="inferred from homology"/>
<dbReference type="CDD" id="cd07322">
    <property type="entry name" value="PriL_PriS_Eukaryotic"/>
    <property type="match status" value="1"/>
</dbReference>
<keyword evidence="7" id="KW-0408">Iron</keyword>
<keyword evidence="8" id="KW-0411">Iron-sulfur</keyword>
<feature type="domain" description="DNA primase large subunit C-terminal" evidence="11">
    <location>
        <begin position="396"/>
        <end position="486"/>
    </location>
</feature>
<evidence type="ECO:0000256" key="9">
    <source>
        <dbReference type="ARBA" id="ARBA00023125"/>
    </source>
</evidence>
<accession>U6H083</accession>
<evidence type="ECO:0000256" key="5">
    <source>
        <dbReference type="ARBA" id="ARBA00022705"/>
    </source>
</evidence>
<dbReference type="PANTHER" id="PTHR10537">
    <property type="entry name" value="DNA PRIMASE LARGE SUBUNIT"/>
    <property type="match status" value="1"/>
</dbReference>
<dbReference type="GO" id="GO:0006270">
    <property type="term" value="P:DNA replication initiation"/>
    <property type="evidence" value="ECO:0007669"/>
    <property type="project" value="TreeGrafter"/>
</dbReference>
<keyword evidence="5" id="KW-0235">DNA replication</keyword>
<evidence type="ECO:0000256" key="2">
    <source>
        <dbReference type="ARBA" id="ARBA00010564"/>
    </source>
</evidence>
<evidence type="ECO:0000256" key="3">
    <source>
        <dbReference type="ARBA" id="ARBA00022485"/>
    </source>
</evidence>
<keyword evidence="6" id="KW-0479">Metal-binding</keyword>
<dbReference type="InterPro" id="IPR007238">
    <property type="entry name" value="DNA_primase_lsu_euk/arc"/>
</dbReference>
<dbReference type="Gene3D" id="1.20.930.80">
    <property type="match status" value="1"/>
</dbReference>
<dbReference type="OMA" id="KWMTTIR"/>
<reference evidence="12" key="2">
    <citation type="submission" date="2013-10" db="EMBL/GenBank/DDBJ databases">
        <authorList>
            <person name="Aslett M."/>
        </authorList>
    </citation>
    <scope>NUCLEOTIDE SEQUENCE</scope>
    <source>
        <strain evidence="12">Houghton</strain>
    </source>
</reference>
<protein>
    <submittedName>
        <fullName evidence="12">DNA primase, large subunit, putative</fullName>
    </submittedName>
</protein>
<comment type="similarity">
    <text evidence="2">Belongs to the eukaryotic-type primase large subunit family.</text>
</comment>
<evidence type="ECO:0000256" key="10">
    <source>
        <dbReference type="SAM" id="MobiDB-lite"/>
    </source>
</evidence>
<dbReference type="EMBL" id="HG673605">
    <property type="protein sequence ID" value="CDI84159.1"/>
    <property type="molecule type" value="Genomic_DNA"/>
</dbReference>
<dbReference type="AlphaFoldDB" id="U6H083"/>
<dbReference type="RefSeq" id="XP_013246805.1">
    <property type="nucleotide sequence ID" value="XM_013391351.1"/>
</dbReference>
<dbReference type="PANTHER" id="PTHR10537:SF3">
    <property type="entry name" value="DNA PRIMASE LARGE SUBUNIT"/>
    <property type="match status" value="1"/>
</dbReference>
<dbReference type="VEuPathDB" id="ToxoDB:EAH_00049330"/>
<gene>
    <name evidence="12" type="ORF">EAH_00049330</name>
</gene>
<dbReference type="InterPro" id="IPR016558">
    <property type="entry name" value="DNA_primase_lsu_euk"/>
</dbReference>
<dbReference type="GO" id="GO:0005658">
    <property type="term" value="C:alpha DNA polymerase:primase complex"/>
    <property type="evidence" value="ECO:0007669"/>
    <property type="project" value="TreeGrafter"/>
</dbReference>
<dbReference type="Pfam" id="PF04104">
    <property type="entry name" value="DNA_primase_lrg"/>
    <property type="match status" value="1"/>
</dbReference>
<dbReference type="GeneID" id="25273003"/>
<organism evidence="12 13">
    <name type="scientific">Eimeria acervulina</name>
    <name type="common">Coccidian parasite</name>
    <dbReference type="NCBI Taxonomy" id="5801"/>
    <lineage>
        <taxon>Eukaryota</taxon>
        <taxon>Sar</taxon>
        <taxon>Alveolata</taxon>
        <taxon>Apicomplexa</taxon>
        <taxon>Conoidasida</taxon>
        <taxon>Coccidia</taxon>
        <taxon>Eucoccidiorida</taxon>
        <taxon>Eimeriorina</taxon>
        <taxon>Eimeriidae</taxon>
        <taxon>Eimeria</taxon>
    </lineage>
</organism>
<evidence type="ECO:0000256" key="7">
    <source>
        <dbReference type="ARBA" id="ARBA00023004"/>
    </source>
</evidence>
<evidence type="ECO:0000256" key="6">
    <source>
        <dbReference type="ARBA" id="ARBA00022723"/>
    </source>
</evidence>
<evidence type="ECO:0000256" key="8">
    <source>
        <dbReference type="ARBA" id="ARBA00023014"/>
    </source>
</evidence>
<comment type="cofactor">
    <cofactor evidence="1">
        <name>[4Fe-4S] cluster</name>
        <dbReference type="ChEBI" id="CHEBI:49883"/>
    </cofactor>
</comment>
<dbReference type="Pfam" id="PF26466">
    <property type="entry name" value="DNA_primase_lrg_N"/>
    <property type="match status" value="1"/>
</dbReference>
<dbReference type="GO" id="GO:0003677">
    <property type="term" value="F:DNA binding"/>
    <property type="evidence" value="ECO:0007669"/>
    <property type="project" value="UniProtKB-KW"/>
</dbReference>
<dbReference type="GO" id="GO:0051539">
    <property type="term" value="F:4 iron, 4 sulfur cluster binding"/>
    <property type="evidence" value="ECO:0007669"/>
    <property type="project" value="UniProtKB-KW"/>
</dbReference>